<dbReference type="EMBL" id="PQXO01000331">
    <property type="protein sequence ID" value="TGO86126.1"/>
    <property type="molecule type" value="Genomic_DNA"/>
</dbReference>
<feature type="compositionally biased region" description="Basic and acidic residues" evidence="1">
    <location>
        <begin position="195"/>
        <end position="204"/>
    </location>
</feature>
<feature type="compositionally biased region" description="Polar residues" evidence="1">
    <location>
        <begin position="210"/>
        <end position="224"/>
    </location>
</feature>
<proteinExistence type="predicted"/>
<evidence type="ECO:0000313" key="3">
    <source>
        <dbReference type="Proteomes" id="UP000297280"/>
    </source>
</evidence>
<gene>
    <name evidence="2" type="ORF">BPOR_0332g00040</name>
</gene>
<feature type="compositionally biased region" description="Polar residues" evidence="1">
    <location>
        <begin position="94"/>
        <end position="112"/>
    </location>
</feature>
<reference evidence="2 3" key="1">
    <citation type="submission" date="2017-12" db="EMBL/GenBank/DDBJ databases">
        <title>Comparative genomics of Botrytis spp.</title>
        <authorList>
            <person name="Valero-Jimenez C.A."/>
            <person name="Tapia P."/>
            <person name="Veloso J."/>
            <person name="Silva-Moreno E."/>
            <person name="Staats M."/>
            <person name="Valdes J.H."/>
            <person name="Van Kan J.A.L."/>
        </authorList>
    </citation>
    <scope>NUCLEOTIDE SEQUENCE [LARGE SCALE GENOMIC DNA]</scope>
    <source>
        <strain evidence="2 3">MUCL3349</strain>
    </source>
</reference>
<name>A0A4Z1KLB1_9HELO</name>
<keyword evidence="3" id="KW-1185">Reference proteome</keyword>
<dbReference type="Proteomes" id="UP000297280">
    <property type="component" value="Unassembled WGS sequence"/>
</dbReference>
<sequence length="350" mass="38693">MENKNSTPCSNFILGDCGAAIGRQYSRIMGSKRNYRDDLEANIPGQTDIGASCRDLNNRTSRPKSRGPGSRLPHPPIPSQAQIYHRSYPDRQTGLENGTAPYSTQITRSQPDTQPPMRYPIPSTSPQGARAGSRGIATPGRSSRLSSSSNQIASKSSTRFREPTTRNHIRGKQNIRAESGSTILRPNSYAHRGRRREDAGRETVGHIGQNEYQYQGPAPSNSSRARWEDSTPPVDYGSPNPPYFPPYLPPPPLYGTPREASSPPFEHGRRFTSSRSESIALVPRNQHNMVAVRHTDADSRRQTAAGRFPGSYPPSYRSADDTSFHLYPSREAFCSPHTSREGGPVLLVHQ</sequence>
<protein>
    <submittedName>
        <fullName evidence="2">Uncharacterized protein</fullName>
    </submittedName>
</protein>
<dbReference type="AlphaFoldDB" id="A0A4Z1KLB1"/>
<feature type="region of interest" description="Disordered" evidence="1">
    <location>
        <begin position="41"/>
        <end position="238"/>
    </location>
</feature>
<evidence type="ECO:0000256" key="1">
    <source>
        <dbReference type="SAM" id="MobiDB-lite"/>
    </source>
</evidence>
<feature type="region of interest" description="Disordered" evidence="1">
    <location>
        <begin position="294"/>
        <end position="316"/>
    </location>
</feature>
<evidence type="ECO:0000313" key="2">
    <source>
        <dbReference type="EMBL" id="TGO86126.1"/>
    </source>
</evidence>
<comment type="caution">
    <text evidence="2">The sequence shown here is derived from an EMBL/GenBank/DDBJ whole genome shotgun (WGS) entry which is preliminary data.</text>
</comment>
<organism evidence="2 3">
    <name type="scientific">Botrytis porri</name>
    <dbReference type="NCBI Taxonomy" id="87229"/>
    <lineage>
        <taxon>Eukaryota</taxon>
        <taxon>Fungi</taxon>
        <taxon>Dikarya</taxon>
        <taxon>Ascomycota</taxon>
        <taxon>Pezizomycotina</taxon>
        <taxon>Leotiomycetes</taxon>
        <taxon>Helotiales</taxon>
        <taxon>Sclerotiniaceae</taxon>
        <taxon>Botrytis</taxon>
    </lineage>
</organism>
<feature type="compositionally biased region" description="Low complexity" evidence="1">
    <location>
        <begin position="141"/>
        <end position="157"/>
    </location>
</feature>
<accession>A0A4Z1KLB1</accession>